<dbReference type="EMBL" id="CP036455">
    <property type="protein sequence ID" value="QBI53917.1"/>
    <property type="molecule type" value="Genomic_DNA"/>
</dbReference>
<evidence type="ECO:0000313" key="2">
    <source>
        <dbReference type="EMBL" id="QBI53917.1"/>
    </source>
</evidence>
<organism evidence="2 3">
    <name type="scientific">Streptomonospora litoralis</name>
    <dbReference type="NCBI Taxonomy" id="2498135"/>
    <lineage>
        <taxon>Bacteria</taxon>
        <taxon>Bacillati</taxon>
        <taxon>Actinomycetota</taxon>
        <taxon>Actinomycetes</taxon>
        <taxon>Streptosporangiales</taxon>
        <taxon>Nocardiopsidaceae</taxon>
        <taxon>Streptomonospora</taxon>
    </lineage>
</organism>
<dbReference type="AlphaFoldDB" id="A0A4P6Q592"/>
<name>A0A4P6Q592_9ACTN</name>
<dbReference type="SMART" id="SM00830">
    <property type="entry name" value="CM_2"/>
    <property type="match status" value="1"/>
</dbReference>
<dbReference type="GO" id="GO:0046417">
    <property type="term" value="P:chorismate metabolic process"/>
    <property type="evidence" value="ECO:0007669"/>
    <property type="project" value="InterPro"/>
</dbReference>
<sequence length="96" mass="10352">MADSPARVHELRNRIDVLDARLAGLLEDRARLAADVQRLKPVGGFAGRDAERERALVTAMAEHAPRLGGDRLARIMAAVIETGLEAAEEELRNAAG</sequence>
<dbReference type="Pfam" id="PF01817">
    <property type="entry name" value="CM_2"/>
    <property type="match status" value="1"/>
</dbReference>
<dbReference type="PROSITE" id="PS51168">
    <property type="entry name" value="CHORISMATE_MUT_2"/>
    <property type="match status" value="1"/>
</dbReference>
<reference evidence="2 3" key="1">
    <citation type="submission" date="2019-02" db="EMBL/GenBank/DDBJ databases">
        <authorList>
            <person name="Khodamoradi S."/>
            <person name="Hahnke R.L."/>
            <person name="Kaempfer P."/>
            <person name="Schumann P."/>
            <person name="Rohde M."/>
            <person name="Steinert M."/>
            <person name="Luzhetskyy A."/>
            <person name="Wink J."/>
            <person name="Ruckert C."/>
        </authorList>
    </citation>
    <scope>NUCLEOTIDE SEQUENCE [LARGE SCALE GENOMIC DNA]</scope>
    <source>
        <strain evidence="2 3">M2</strain>
    </source>
</reference>
<dbReference type="KEGG" id="strr:EKD16_10655"/>
<dbReference type="OrthoDB" id="3529075at2"/>
<dbReference type="GO" id="GO:0004106">
    <property type="term" value="F:chorismate mutase activity"/>
    <property type="evidence" value="ECO:0007669"/>
    <property type="project" value="InterPro"/>
</dbReference>
<dbReference type="InterPro" id="IPR036979">
    <property type="entry name" value="CM_dom_sf"/>
</dbReference>
<protein>
    <submittedName>
        <fullName evidence="2">Chorismate mutase</fullName>
    </submittedName>
</protein>
<evidence type="ECO:0000259" key="1">
    <source>
        <dbReference type="PROSITE" id="PS51168"/>
    </source>
</evidence>
<dbReference type="RefSeq" id="WP_131098196.1">
    <property type="nucleotide sequence ID" value="NZ_CP036455.1"/>
</dbReference>
<dbReference type="SUPFAM" id="SSF48600">
    <property type="entry name" value="Chorismate mutase II"/>
    <property type="match status" value="1"/>
</dbReference>
<dbReference type="InterPro" id="IPR002701">
    <property type="entry name" value="CM_II_prokaryot"/>
</dbReference>
<feature type="domain" description="Chorismate mutase" evidence="1">
    <location>
        <begin position="2"/>
        <end position="91"/>
    </location>
</feature>
<accession>A0A4P6Q592</accession>
<dbReference type="Proteomes" id="UP000292235">
    <property type="component" value="Chromosome"/>
</dbReference>
<evidence type="ECO:0000313" key="3">
    <source>
        <dbReference type="Proteomes" id="UP000292235"/>
    </source>
</evidence>
<gene>
    <name evidence="2" type="ORF">EKD16_10655</name>
</gene>
<proteinExistence type="predicted"/>
<keyword evidence="3" id="KW-1185">Reference proteome</keyword>
<dbReference type="Gene3D" id="1.20.59.10">
    <property type="entry name" value="Chorismate mutase"/>
    <property type="match status" value="1"/>
</dbReference>
<dbReference type="InterPro" id="IPR036263">
    <property type="entry name" value="Chorismate_II_sf"/>
</dbReference>